<dbReference type="RefSeq" id="WP_316984687.1">
    <property type="nucleotide sequence ID" value="NZ_CP136521.1"/>
</dbReference>
<sequence length="162" mass="19035">MKTKNSGEFENNNGTFKYRDMKYNIVFIILLFFVTTSCEKEENQIDPIIGKWIIVDITIDGTQTEMTNCNLKSNLIFTADKNVTFNSYNIDEDTENCKFQSWVETWSEENNDGKYGVHSGSLFIQERWFKIENSRLTYYVEGWEITDEGVITSDVFITYEKE</sequence>
<dbReference type="Proteomes" id="UP001302486">
    <property type="component" value="Chromosome"/>
</dbReference>
<feature type="domain" description="Lipocalin-like" evidence="1">
    <location>
        <begin position="48"/>
        <end position="117"/>
    </location>
</feature>
<evidence type="ECO:0000313" key="2">
    <source>
        <dbReference type="EMBL" id="WOD45030.1"/>
    </source>
</evidence>
<dbReference type="InterPro" id="IPR024311">
    <property type="entry name" value="Lipocalin-like"/>
</dbReference>
<dbReference type="Pfam" id="PF13648">
    <property type="entry name" value="Lipocalin_4"/>
    <property type="match status" value="1"/>
</dbReference>
<reference evidence="3" key="1">
    <citation type="submission" date="2024-06" db="EMBL/GenBank/DDBJ databases">
        <title>Hwangdonia haimaensis gen. nov., sp. nov., a member of the family Flavobacteriaceae isolated from the haima cold seep.</title>
        <authorList>
            <person name="Li J."/>
        </authorList>
    </citation>
    <scope>NUCLEOTIDE SEQUENCE [LARGE SCALE GENOMIC DNA]</scope>
    <source>
        <strain evidence="3">SCSIO 19198</strain>
    </source>
</reference>
<dbReference type="EMBL" id="CP136521">
    <property type="protein sequence ID" value="WOD45030.1"/>
    <property type="molecule type" value="Genomic_DNA"/>
</dbReference>
<evidence type="ECO:0000313" key="3">
    <source>
        <dbReference type="Proteomes" id="UP001302486"/>
    </source>
</evidence>
<keyword evidence="3" id="KW-1185">Reference proteome</keyword>
<evidence type="ECO:0000259" key="1">
    <source>
        <dbReference type="Pfam" id="PF13648"/>
    </source>
</evidence>
<dbReference type="AlphaFoldDB" id="A0AA97HSE6"/>
<name>A0AA97HSE6_9FLAO</name>
<gene>
    <name evidence="2" type="ORF">RNZ46_07125</name>
</gene>
<accession>A0AA97HSE6</accession>
<proteinExistence type="predicted"/>
<organism evidence="2 3">
    <name type="scientific">Hwangdonia lutea</name>
    <dbReference type="NCBI Taxonomy" id="3075823"/>
    <lineage>
        <taxon>Bacteria</taxon>
        <taxon>Pseudomonadati</taxon>
        <taxon>Bacteroidota</taxon>
        <taxon>Flavobacteriia</taxon>
        <taxon>Flavobacteriales</taxon>
        <taxon>Flavobacteriaceae</taxon>
        <taxon>Hwangdonia</taxon>
    </lineage>
</organism>
<protein>
    <submittedName>
        <fullName evidence="2">Lipocalin family protein</fullName>
    </submittedName>
</protein>
<dbReference type="KEGG" id="hws:RNZ46_07125"/>